<dbReference type="InterPro" id="IPR001763">
    <property type="entry name" value="Rhodanese-like_dom"/>
</dbReference>
<feature type="domain" description="Rhodanese" evidence="2">
    <location>
        <begin position="38"/>
        <end position="91"/>
    </location>
</feature>
<organism evidence="3 4">
    <name type="scientific">Phocaeicola vulgatus</name>
    <name type="common">Bacteroides vulgatus</name>
    <dbReference type="NCBI Taxonomy" id="821"/>
    <lineage>
        <taxon>Bacteria</taxon>
        <taxon>Pseudomonadati</taxon>
        <taxon>Bacteroidota</taxon>
        <taxon>Bacteroidia</taxon>
        <taxon>Bacteroidales</taxon>
        <taxon>Bacteroidaceae</taxon>
        <taxon>Phocaeicola</taxon>
    </lineage>
</organism>
<dbReference type="SUPFAM" id="SSF52821">
    <property type="entry name" value="Rhodanese/Cell cycle control phosphatase"/>
    <property type="match status" value="1"/>
</dbReference>
<feature type="signal peptide" evidence="1">
    <location>
        <begin position="1"/>
        <end position="20"/>
    </location>
</feature>
<dbReference type="PANTHER" id="PTHR43031:SF1">
    <property type="entry name" value="PYRIDINE NUCLEOTIDE-DISULPHIDE OXIDOREDUCTASE"/>
    <property type="match status" value="1"/>
</dbReference>
<gene>
    <name evidence="3" type="ORF">FYJ30_18165</name>
</gene>
<accession>A0A7K0JJG9</accession>
<dbReference type="InterPro" id="IPR050229">
    <property type="entry name" value="GlpE_sulfurtransferase"/>
</dbReference>
<sequence>MKKIIALLLGLLGLTTNASAQSDSIKTVDAAQFAEFIKSDSVFLVDVRTAEEYAAGHIPNAKNVDVLKSDFKDRVETLSKNKEIAVYCRSGKHKRNQPSFEKYSER</sequence>
<dbReference type="CDD" id="cd00158">
    <property type="entry name" value="RHOD"/>
    <property type="match status" value="1"/>
</dbReference>
<evidence type="ECO:0000313" key="3">
    <source>
        <dbReference type="EMBL" id="MSS50165.1"/>
    </source>
</evidence>
<name>A0A7K0JJG9_PHOVU</name>
<dbReference type="RefSeq" id="WP_154577670.1">
    <property type="nucleotide sequence ID" value="NZ_VULU01000043.1"/>
</dbReference>
<evidence type="ECO:0000313" key="4">
    <source>
        <dbReference type="Proteomes" id="UP000460950"/>
    </source>
</evidence>
<comment type="caution">
    <text evidence="3">The sequence shown here is derived from an EMBL/GenBank/DDBJ whole genome shotgun (WGS) entry which is preliminary data.</text>
</comment>
<evidence type="ECO:0000256" key="1">
    <source>
        <dbReference type="SAM" id="SignalP"/>
    </source>
</evidence>
<proteinExistence type="predicted"/>
<dbReference type="EMBL" id="VULU01000043">
    <property type="protein sequence ID" value="MSS50165.1"/>
    <property type="molecule type" value="Genomic_DNA"/>
</dbReference>
<dbReference type="InterPro" id="IPR036873">
    <property type="entry name" value="Rhodanese-like_dom_sf"/>
</dbReference>
<feature type="chain" id="PRO_5029506565" evidence="1">
    <location>
        <begin position="21"/>
        <end position="106"/>
    </location>
</feature>
<dbReference type="AlphaFoldDB" id="A0A7K0JJG9"/>
<dbReference type="PANTHER" id="PTHR43031">
    <property type="entry name" value="FAD-DEPENDENT OXIDOREDUCTASE"/>
    <property type="match status" value="1"/>
</dbReference>
<dbReference type="Gene3D" id="3.40.250.10">
    <property type="entry name" value="Rhodanese-like domain"/>
    <property type="match status" value="1"/>
</dbReference>
<dbReference type="Pfam" id="PF00581">
    <property type="entry name" value="Rhodanese"/>
    <property type="match status" value="1"/>
</dbReference>
<keyword evidence="1" id="KW-0732">Signal</keyword>
<dbReference type="Proteomes" id="UP000460950">
    <property type="component" value="Unassembled WGS sequence"/>
</dbReference>
<evidence type="ECO:0000259" key="2">
    <source>
        <dbReference type="PROSITE" id="PS50206"/>
    </source>
</evidence>
<reference evidence="3 4" key="1">
    <citation type="submission" date="2019-09" db="EMBL/GenBank/DDBJ databases">
        <title>In-depth cultivation of the pig gut microbiome towards novel bacterial diversity and tailored functional studies.</title>
        <authorList>
            <person name="Wylensek D."/>
            <person name="Hitch T.C.A."/>
            <person name="Clavel T."/>
        </authorList>
    </citation>
    <scope>NUCLEOTIDE SEQUENCE [LARGE SCALE GENOMIC DNA]</scope>
    <source>
        <strain evidence="3 4">WCA-389-WT-3C</strain>
    </source>
</reference>
<protein>
    <submittedName>
        <fullName evidence="3">Rhodanese-like domain-containing protein</fullName>
    </submittedName>
</protein>
<dbReference type="PROSITE" id="PS50206">
    <property type="entry name" value="RHODANESE_3"/>
    <property type="match status" value="1"/>
</dbReference>